<evidence type="ECO:0000313" key="3">
    <source>
        <dbReference type="Proteomes" id="UP000016801"/>
    </source>
</evidence>
<comment type="caution">
    <text evidence="2">The sequence shown here is derived from an EMBL/GenBank/DDBJ whole genome shotgun (WGS) entry which is preliminary data.</text>
</comment>
<reference evidence="2 3" key="1">
    <citation type="journal article" date="2013" name="PLoS Genet.">
        <title>Plant-symbiotic fungi as chemical engineers: Multi-genome analysis of the Clavicipitaceae reveals dynamics of alkaloid loci.</title>
        <authorList>
            <person name="Schardl C.L."/>
            <person name="Young C.A."/>
            <person name="Hesse U."/>
            <person name="Amyotte S.G."/>
            <person name="Andreeva K."/>
            <person name="Calie P.J."/>
            <person name="Fleetwood D.J."/>
            <person name="Haws D.C."/>
            <person name="Moore N."/>
            <person name="Oeser B."/>
            <person name="Panaccione D.G."/>
            <person name="Schweri K.K."/>
            <person name="Voisey C.R."/>
            <person name="Farman M.L."/>
            <person name="Jaromczyk J.W."/>
            <person name="Roe B.A."/>
            <person name="O'Sullivan D.M."/>
            <person name="Scott B."/>
            <person name="Tudzynski P."/>
            <person name="An Z."/>
            <person name="Arnaoudova E.G."/>
            <person name="Bullock C.T."/>
            <person name="Charlton N.D."/>
            <person name="Chen L."/>
            <person name="Cox M."/>
            <person name="Dinkins R.D."/>
            <person name="Florea S."/>
            <person name="Glenn A.E."/>
            <person name="Gordon A."/>
            <person name="Gueldener U."/>
            <person name="Harris D.R."/>
            <person name="Hollin W."/>
            <person name="Jaromczyk J."/>
            <person name="Johnson R.D."/>
            <person name="Khan A.K."/>
            <person name="Leistner E."/>
            <person name="Leuchtmann A."/>
            <person name="Li C."/>
            <person name="Liu J."/>
            <person name="Liu J."/>
            <person name="Liu M."/>
            <person name="Mace W."/>
            <person name="Machado C."/>
            <person name="Nagabhyru P."/>
            <person name="Pan J."/>
            <person name="Schmid J."/>
            <person name="Sugawara K."/>
            <person name="Steiner U."/>
            <person name="Takach J.E."/>
            <person name="Tanaka E."/>
            <person name="Webb J.S."/>
            <person name="Wilson E.V."/>
            <person name="Wiseman J.L."/>
            <person name="Yoshida R."/>
            <person name="Zeng Z."/>
        </authorList>
    </citation>
    <scope>NUCLEOTIDE SEQUENCE [LARGE SCALE GENOMIC DNA]</scope>
    <source>
        <strain evidence="2 3">20.1</strain>
    </source>
</reference>
<dbReference type="EMBL" id="CAGA01000092">
    <property type="protein sequence ID" value="CCE34506.1"/>
    <property type="molecule type" value="Genomic_DNA"/>
</dbReference>
<protein>
    <recommendedName>
        <fullName evidence="4">Zinc finger, CCHC-type</fullName>
    </recommendedName>
</protein>
<name>M1W6A1_CLAP2</name>
<sequence length="137" mass="15277">MENTKGTSAKEQSSESKTSNKKPESKTSNEKAESETSDGVKKITAGMARLGGSWDYQLRKEFEIADGKASDIILGSLSPEDQGFFQDVQSAKDLWDSLQDRYRQPDSVMADRYAAKIVSFQYKPQRTLAGNWAKILD</sequence>
<dbReference type="VEuPathDB" id="FungiDB:CPUR_08438"/>
<feature type="compositionally biased region" description="Polar residues" evidence="1">
    <location>
        <begin position="1"/>
        <end position="17"/>
    </location>
</feature>
<evidence type="ECO:0008006" key="4">
    <source>
        <dbReference type="Google" id="ProtNLM"/>
    </source>
</evidence>
<dbReference type="HOGENOM" id="CLU_1864921_0_0_1"/>
<accession>M1W6A1</accession>
<organism evidence="2 3">
    <name type="scientific">Claviceps purpurea (strain 20.1)</name>
    <name type="common">Ergot fungus</name>
    <name type="synonym">Sphacelia segetum</name>
    <dbReference type="NCBI Taxonomy" id="1111077"/>
    <lineage>
        <taxon>Eukaryota</taxon>
        <taxon>Fungi</taxon>
        <taxon>Dikarya</taxon>
        <taxon>Ascomycota</taxon>
        <taxon>Pezizomycotina</taxon>
        <taxon>Sordariomycetes</taxon>
        <taxon>Hypocreomycetidae</taxon>
        <taxon>Hypocreales</taxon>
        <taxon>Clavicipitaceae</taxon>
        <taxon>Claviceps</taxon>
    </lineage>
</organism>
<proteinExistence type="predicted"/>
<dbReference type="OrthoDB" id="10550899at2759"/>
<evidence type="ECO:0000313" key="2">
    <source>
        <dbReference type="EMBL" id="CCE34506.1"/>
    </source>
</evidence>
<dbReference type="Proteomes" id="UP000016801">
    <property type="component" value="Unassembled WGS sequence"/>
</dbReference>
<feature type="region of interest" description="Disordered" evidence="1">
    <location>
        <begin position="1"/>
        <end position="42"/>
    </location>
</feature>
<evidence type="ECO:0000256" key="1">
    <source>
        <dbReference type="SAM" id="MobiDB-lite"/>
    </source>
</evidence>
<feature type="compositionally biased region" description="Basic and acidic residues" evidence="1">
    <location>
        <begin position="21"/>
        <end position="41"/>
    </location>
</feature>
<dbReference type="AlphaFoldDB" id="M1W6A1"/>
<gene>
    <name evidence="2" type="ORF">CPUR_08438</name>
</gene>
<keyword evidence="3" id="KW-1185">Reference proteome</keyword>